<dbReference type="PANTHER" id="PTHR34298">
    <property type="entry name" value="SEGREGATION AND CONDENSATION PROTEIN B"/>
    <property type="match status" value="1"/>
</dbReference>
<proteinExistence type="predicted"/>
<dbReference type="Gene3D" id="1.10.10.10">
    <property type="entry name" value="Winged helix-like DNA-binding domain superfamily/Winged helix DNA-binding domain"/>
    <property type="match status" value="2"/>
</dbReference>
<dbReference type="RefSeq" id="WP_307022639.1">
    <property type="nucleotide sequence ID" value="NZ_JAUSUI010000010.1"/>
</dbReference>
<dbReference type="EMBL" id="JAUSUI010000010">
    <property type="protein sequence ID" value="MDQ0305008.1"/>
    <property type="molecule type" value="Genomic_DNA"/>
</dbReference>
<keyword evidence="1" id="KW-0963">Cytoplasm</keyword>
<keyword evidence="3" id="KW-0159">Chromosome partition</keyword>
<feature type="region of interest" description="Disordered" evidence="5">
    <location>
        <begin position="211"/>
        <end position="231"/>
    </location>
</feature>
<dbReference type="InterPro" id="IPR005234">
    <property type="entry name" value="ScpB_csome_segregation"/>
</dbReference>
<evidence type="ECO:0000313" key="6">
    <source>
        <dbReference type="EMBL" id="MDQ0305008.1"/>
    </source>
</evidence>
<dbReference type="SUPFAM" id="SSF46785">
    <property type="entry name" value="Winged helix' DNA-binding domain"/>
    <property type="match status" value="2"/>
</dbReference>
<dbReference type="PIRSF" id="PIRSF019345">
    <property type="entry name" value="ScpB"/>
    <property type="match status" value="1"/>
</dbReference>
<organism evidence="6 7">
    <name type="scientific">Ancylobacter polymorphus</name>
    <dbReference type="NCBI Taxonomy" id="223390"/>
    <lineage>
        <taxon>Bacteria</taxon>
        <taxon>Pseudomonadati</taxon>
        <taxon>Pseudomonadota</taxon>
        <taxon>Alphaproteobacteria</taxon>
        <taxon>Hyphomicrobiales</taxon>
        <taxon>Xanthobacteraceae</taxon>
        <taxon>Ancylobacter</taxon>
    </lineage>
</organism>
<feature type="compositionally biased region" description="Acidic residues" evidence="5">
    <location>
        <begin position="213"/>
        <end position="231"/>
    </location>
</feature>
<evidence type="ECO:0000256" key="5">
    <source>
        <dbReference type="SAM" id="MobiDB-lite"/>
    </source>
</evidence>
<dbReference type="InterPro" id="IPR036388">
    <property type="entry name" value="WH-like_DNA-bd_sf"/>
</dbReference>
<name>A0ABU0BGP0_9HYPH</name>
<dbReference type="Proteomes" id="UP001224682">
    <property type="component" value="Unassembled WGS sequence"/>
</dbReference>
<protein>
    <submittedName>
        <fullName evidence="6">Segregation and condensation protein B</fullName>
    </submittedName>
</protein>
<evidence type="ECO:0000256" key="1">
    <source>
        <dbReference type="ARBA" id="ARBA00022490"/>
    </source>
</evidence>
<keyword evidence="2" id="KW-0132">Cell division</keyword>
<dbReference type="InterPro" id="IPR036390">
    <property type="entry name" value="WH_DNA-bd_sf"/>
</dbReference>
<evidence type="ECO:0000313" key="7">
    <source>
        <dbReference type="Proteomes" id="UP001224682"/>
    </source>
</evidence>
<evidence type="ECO:0000256" key="4">
    <source>
        <dbReference type="ARBA" id="ARBA00023306"/>
    </source>
</evidence>
<sequence length="231" mass="25450">MARRARAKQDLDTELADLPPELRWREWMGRVEAVIFASPEPVGREMLARVVGRDCNLDLIIDDIRGELRGRPYELVSVAGGWQHRTRKGFADAIRTATGLGAETKPLSQSDALILMCIAYFQPITRAELGQFFGKEVRRDIIGHLRGLGFIAAGPRSPTPGAPYTYVTTPAFLSHFGFDTLRDLPDMEALEDAGLLSKDRLLAGDIPLGLMGGEEDEEADLDEEVDADDGI</sequence>
<accession>A0ABU0BGP0</accession>
<gene>
    <name evidence="6" type="ORF">J2S75_004058</name>
</gene>
<comment type="caution">
    <text evidence="6">The sequence shown here is derived from an EMBL/GenBank/DDBJ whole genome shotgun (WGS) entry which is preliminary data.</text>
</comment>
<evidence type="ECO:0000256" key="3">
    <source>
        <dbReference type="ARBA" id="ARBA00022829"/>
    </source>
</evidence>
<keyword evidence="4" id="KW-0131">Cell cycle</keyword>
<evidence type="ECO:0000256" key="2">
    <source>
        <dbReference type="ARBA" id="ARBA00022618"/>
    </source>
</evidence>
<reference evidence="6 7" key="1">
    <citation type="submission" date="2023-07" db="EMBL/GenBank/DDBJ databases">
        <title>Genomic Encyclopedia of Type Strains, Phase IV (KMG-IV): sequencing the most valuable type-strain genomes for metagenomic binning, comparative biology and taxonomic classification.</title>
        <authorList>
            <person name="Goeker M."/>
        </authorList>
    </citation>
    <scope>NUCLEOTIDE SEQUENCE [LARGE SCALE GENOMIC DNA]</scope>
    <source>
        <strain evidence="6 7">DSM 2457</strain>
    </source>
</reference>
<dbReference type="PANTHER" id="PTHR34298:SF2">
    <property type="entry name" value="SEGREGATION AND CONDENSATION PROTEIN B"/>
    <property type="match status" value="1"/>
</dbReference>
<dbReference type="Pfam" id="PF04079">
    <property type="entry name" value="SMC_ScpB"/>
    <property type="match status" value="1"/>
</dbReference>
<keyword evidence="7" id="KW-1185">Reference proteome</keyword>